<dbReference type="PANTHER" id="PTHR45527:SF1">
    <property type="entry name" value="FATTY ACID SYNTHASE"/>
    <property type="match status" value="1"/>
</dbReference>
<dbReference type="InterPro" id="IPR042099">
    <property type="entry name" value="ANL_N_sf"/>
</dbReference>
<comment type="caution">
    <text evidence="4">The sequence shown here is derived from an EMBL/GenBank/DDBJ whole genome shotgun (WGS) entry which is preliminary data.</text>
</comment>
<dbReference type="RefSeq" id="XP_060440732.1">
    <property type="nucleotide sequence ID" value="XM_060585306.1"/>
</dbReference>
<dbReference type="InterPro" id="IPR010071">
    <property type="entry name" value="AA_adenyl_dom"/>
</dbReference>
<dbReference type="GO" id="GO:0005737">
    <property type="term" value="C:cytoplasm"/>
    <property type="evidence" value="ECO:0007669"/>
    <property type="project" value="TreeGrafter"/>
</dbReference>
<protein>
    <recommendedName>
        <fullName evidence="3">AMP-dependent synthetase/ligase domain-containing protein</fullName>
    </recommendedName>
</protein>
<name>A0AAJ0ECL2_9PEZI</name>
<dbReference type="SUPFAM" id="SSF52777">
    <property type="entry name" value="CoA-dependent acyltransferases"/>
    <property type="match status" value="1"/>
</dbReference>
<keyword evidence="5" id="KW-1185">Reference proteome</keyword>
<dbReference type="EMBL" id="JAHMHQ010000023">
    <property type="protein sequence ID" value="KAK1624737.1"/>
    <property type="molecule type" value="Genomic_DNA"/>
</dbReference>
<keyword evidence="2" id="KW-0597">Phosphoprotein</keyword>
<keyword evidence="1" id="KW-0596">Phosphopantetheine</keyword>
<dbReference type="GeneID" id="85470168"/>
<dbReference type="NCBIfam" id="TIGR01733">
    <property type="entry name" value="AA-adenyl-dom"/>
    <property type="match status" value="1"/>
</dbReference>
<dbReference type="AlphaFoldDB" id="A0AAJ0ECL2"/>
<dbReference type="Proteomes" id="UP001243989">
    <property type="component" value="Unassembled WGS sequence"/>
</dbReference>
<evidence type="ECO:0000313" key="5">
    <source>
        <dbReference type="Proteomes" id="UP001243989"/>
    </source>
</evidence>
<evidence type="ECO:0000313" key="4">
    <source>
        <dbReference type="EMBL" id="KAK1624737.1"/>
    </source>
</evidence>
<dbReference type="GO" id="GO:0044550">
    <property type="term" value="P:secondary metabolite biosynthetic process"/>
    <property type="evidence" value="ECO:0007669"/>
    <property type="project" value="TreeGrafter"/>
</dbReference>
<dbReference type="Gene3D" id="3.40.50.12780">
    <property type="entry name" value="N-terminal domain of ligase-like"/>
    <property type="match status" value="1"/>
</dbReference>
<organism evidence="4 5">
    <name type="scientific">Colletotrichum phormii</name>
    <dbReference type="NCBI Taxonomy" id="359342"/>
    <lineage>
        <taxon>Eukaryota</taxon>
        <taxon>Fungi</taxon>
        <taxon>Dikarya</taxon>
        <taxon>Ascomycota</taxon>
        <taxon>Pezizomycotina</taxon>
        <taxon>Sordariomycetes</taxon>
        <taxon>Hypocreomycetidae</taxon>
        <taxon>Glomerellales</taxon>
        <taxon>Glomerellaceae</taxon>
        <taxon>Colletotrichum</taxon>
        <taxon>Colletotrichum acutatum species complex</taxon>
    </lineage>
</organism>
<dbReference type="PANTHER" id="PTHR45527">
    <property type="entry name" value="NONRIBOSOMAL PEPTIDE SYNTHETASE"/>
    <property type="match status" value="1"/>
</dbReference>
<dbReference type="CDD" id="cd05918">
    <property type="entry name" value="A_NRPS_SidN3_like"/>
    <property type="match status" value="1"/>
</dbReference>
<feature type="non-terminal residue" evidence="4">
    <location>
        <position position="654"/>
    </location>
</feature>
<accession>A0AAJ0ECL2</accession>
<sequence>MVAYEQFGLQSISKLGPEFEAVCNLSSLFAVQPAEQLADPGDGTEPIVVPANAEVFGSHELLQGYFNYPLVVQGLVYSDRAEVLLIYDTGFLSGDQAFALSNQINHVVGQLLSQGDARLGSISVAGPWDLEKALTWNVETPEPVQDTLHGLFRRQVERTPEREAVWSWDGSLSYATLDDLSTRLGVYLANLGIQPSTSIPICFEKSTWAIVAMLGILKAGCAFVPLDGDHPARRRKAVVEDLKPSVIVASAAMAQSNIGFGCQVVSVSPEFIATLPVSSHVLHSANSTSPELAYTIFTSGSTGKPKGIVVDHQSICTSVMAQGRILQLAEEGDYRFLQFGNYVFDACITEIFTCLAFGGTTCVPSDTERLQDITGFMTRARVTVALLTPSFAGTFGPADVPALKTLLLGSEPATKNIIKTWHGHVKLMNLYGPTETCVFCTAYEYPSPDASPVNIGRGFSNRCWVIEPEGNTLAPIGCVGELVVEGHALARGYLNDATRTQEAFPETGDLTWLPDGTHNASSIGRRAYRTGDLVRHETDGSLLYIGRKDIQVKLRGHRMELGEIENHIKDLCPDVGQVAANVVRQESGDVLVAFLSFEQDNMPTESQSEDIEHEVVPMTDDLRRQLATLSEDLHGRLPSYMVPALFIPLRRFPM</sequence>
<proteinExistence type="predicted"/>
<evidence type="ECO:0000259" key="3">
    <source>
        <dbReference type="Pfam" id="PF00501"/>
    </source>
</evidence>
<feature type="domain" description="AMP-dependent synthetase/ligase" evidence="3">
    <location>
        <begin position="152"/>
        <end position="494"/>
    </location>
</feature>
<gene>
    <name evidence="4" type="ORF">BDP81DRAFT_329401</name>
</gene>
<dbReference type="InterPro" id="IPR000873">
    <property type="entry name" value="AMP-dep_synth/lig_dom"/>
</dbReference>
<dbReference type="GO" id="GO:0043041">
    <property type="term" value="P:amino acid activation for nonribosomal peptide biosynthetic process"/>
    <property type="evidence" value="ECO:0007669"/>
    <property type="project" value="TreeGrafter"/>
</dbReference>
<dbReference type="SUPFAM" id="SSF56801">
    <property type="entry name" value="Acetyl-CoA synthetase-like"/>
    <property type="match status" value="1"/>
</dbReference>
<evidence type="ECO:0000256" key="1">
    <source>
        <dbReference type="ARBA" id="ARBA00022450"/>
    </source>
</evidence>
<evidence type="ECO:0000256" key="2">
    <source>
        <dbReference type="ARBA" id="ARBA00022553"/>
    </source>
</evidence>
<reference evidence="4" key="1">
    <citation type="submission" date="2021-06" db="EMBL/GenBank/DDBJ databases">
        <title>Comparative genomics, transcriptomics and evolutionary studies reveal genomic signatures of adaptation to plant cell wall in hemibiotrophic fungi.</title>
        <authorList>
            <consortium name="DOE Joint Genome Institute"/>
            <person name="Baroncelli R."/>
            <person name="Diaz J.F."/>
            <person name="Benocci T."/>
            <person name="Peng M."/>
            <person name="Battaglia E."/>
            <person name="Haridas S."/>
            <person name="Andreopoulos W."/>
            <person name="Labutti K."/>
            <person name="Pangilinan J."/>
            <person name="Floch G.L."/>
            <person name="Makela M.R."/>
            <person name="Henrissat B."/>
            <person name="Grigoriev I.V."/>
            <person name="Crouch J.A."/>
            <person name="De Vries R.P."/>
            <person name="Sukno S.A."/>
            <person name="Thon M.R."/>
        </authorList>
    </citation>
    <scope>NUCLEOTIDE SEQUENCE</scope>
    <source>
        <strain evidence="4">CBS 102054</strain>
    </source>
</reference>
<dbReference type="InterPro" id="IPR045851">
    <property type="entry name" value="AMP-bd_C_sf"/>
</dbReference>
<dbReference type="GO" id="GO:0031177">
    <property type="term" value="F:phosphopantetheine binding"/>
    <property type="evidence" value="ECO:0007669"/>
    <property type="project" value="TreeGrafter"/>
</dbReference>
<dbReference type="Pfam" id="PF00501">
    <property type="entry name" value="AMP-binding"/>
    <property type="match status" value="1"/>
</dbReference>
<dbReference type="Gene3D" id="3.30.300.30">
    <property type="match status" value="1"/>
</dbReference>